<reference evidence="1" key="1">
    <citation type="submission" date="2014-11" db="EMBL/GenBank/DDBJ databases">
        <authorList>
            <person name="Amaro Gonzalez C."/>
        </authorList>
    </citation>
    <scope>NUCLEOTIDE SEQUENCE</scope>
</reference>
<proteinExistence type="predicted"/>
<dbReference type="EMBL" id="GBXM01085017">
    <property type="protein sequence ID" value="JAH23560.1"/>
    <property type="molecule type" value="Transcribed_RNA"/>
</dbReference>
<reference evidence="1" key="2">
    <citation type="journal article" date="2015" name="Fish Shellfish Immunol.">
        <title>Early steps in the European eel (Anguilla anguilla)-Vibrio vulnificus interaction in the gills: Role of the RtxA13 toxin.</title>
        <authorList>
            <person name="Callol A."/>
            <person name="Pajuelo D."/>
            <person name="Ebbesson L."/>
            <person name="Teles M."/>
            <person name="MacKenzie S."/>
            <person name="Amaro C."/>
        </authorList>
    </citation>
    <scope>NUCLEOTIDE SEQUENCE</scope>
</reference>
<accession>A0A0E9R502</accession>
<evidence type="ECO:0000313" key="1">
    <source>
        <dbReference type="EMBL" id="JAH23560.1"/>
    </source>
</evidence>
<sequence length="33" mass="3642">MKSPWHPWHPCGVYLSTSASGALFTYTVGAELF</sequence>
<name>A0A0E9R502_ANGAN</name>
<organism evidence="1">
    <name type="scientific">Anguilla anguilla</name>
    <name type="common">European freshwater eel</name>
    <name type="synonym">Muraena anguilla</name>
    <dbReference type="NCBI Taxonomy" id="7936"/>
    <lineage>
        <taxon>Eukaryota</taxon>
        <taxon>Metazoa</taxon>
        <taxon>Chordata</taxon>
        <taxon>Craniata</taxon>
        <taxon>Vertebrata</taxon>
        <taxon>Euteleostomi</taxon>
        <taxon>Actinopterygii</taxon>
        <taxon>Neopterygii</taxon>
        <taxon>Teleostei</taxon>
        <taxon>Anguilliformes</taxon>
        <taxon>Anguillidae</taxon>
        <taxon>Anguilla</taxon>
    </lineage>
</organism>
<dbReference type="AlphaFoldDB" id="A0A0E9R502"/>
<protein>
    <submittedName>
        <fullName evidence="1">Uncharacterized protein</fullName>
    </submittedName>
</protein>